<dbReference type="EMBL" id="CACRTM010000026">
    <property type="protein sequence ID" value="VYU31945.1"/>
    <property type="molecule type" value="Genomic_DNA"/>
</dbReference>
<proteinExistence type="predicted"/>
<name>A0A6N3DVB8_KLEOX</name>
<accession>A0A6N3DVB8</accession>
<dbReference type="AlphaFoldDB" id="A0A6N3DVB8"/>
<gene>
    <name evidence="1" type="ORF">KOLFYP65_03705</name>
</gene>
<reference evidence="1" key="1">
    <citation type="submission" date="2019-11" db="EMBL/GenBank/DDBJ databases">
        <authorList>
            <person name="Feng L."/>
        </authorList>
    </citation>
    <scope>NUCLEOTIDE SEQUENCE</scope>
    <source>
        <strain evidence="1">KOxytocaLFYP65</strain>
    </source>
</reference>
<dbReference type="RefSeq" id="WP_064405317.1">
    <property type="nucleotide sequence ID" value="NZ_CACRTM010000026.1"/>
</dbReference>
<organism evidence="1">
    <name type="scientific">Klebsiella oxytoca</name>
    <dbReference type="NCBI Taxonomy" id="571"/>
    <lineage>
        <taxon>Bacteria</taxon>
        <taxon>Pseudomonadati</taxon>
        <taxon>Pseudomonadota</taxon>
        <taxon>Gammaproteobacteria</taxon>
        <taxon>Enterobacterales</taxon>
        <taxon>Enterobacteriaceae</taxon>
        <taxon>Klebsiella/Raoultella group</taxon>
        <taxon>Klebsiella</taxon>
    </lineage>
</organism>
<evidence type="ECO:0000313" key="1">
    <source>
        <dbReference type="EMBL" id="VYU31945.1"/>
    </source>
</evidence>
<protein>
    <submittedName>
        <fullName evidence="1">Uncharacterized protein</fullName>
    </submittedName>
</protein>
<sequence length="88" mass="10487">MKAFKSQDFYVHRVQDAAEQMLLALNHYTYGEAESVIEWLLVRLKEESVLKMTTRYKIQHDHSFPLRVPPKRRLIYSMPGVNNRKLPK</sequence>